<dbReference type="EMBL" id="DAAUKO010000020">
    <property type="protein sequence ID" value="HAF1616091.1"/>
    <property type="molecule type" value="Genomic_DNA"/>
</dbReference>
<proteinExistence type="predicted"/>
<keyword evidence="4" id="KW-0804">Transcription</keyword>
<evidence type="ECO:0000256" key="1">
    <source>
        <dbReference type="ARBA" id="ARBA00022491"/>
    </source>
</evidence>
<dbReference type="Pfam" id="PF13377">
    <property type="entry name" value="Peripla_BP_3"/>
    <property type="match status" value="1"/>
</dbReference>
<dbReference type="PANTHER" id="PTHR30146:SF95">
    <property type="entry name" value="RIBOSE OPERON REPRESSOR"/>
    <property type="match status" value="1"/>
</dbReference>
<evidence type="ECO:0000259" key="5">
    <source>
        <dbReference type="PROSITE" id="PS50932"/>
    </source>
</evidence>
<keyword evidence="1" id="KW-0678">Repressor</keyword>
<keyword evidence="2" id="KW-0805">Transcription regulation</keyword>
<evidence type="ECO:0000256" key="4">
    <source>
        <dbReference type="ARBA" id="ARBA00023163"/>
    </source>
</evidence>
<name>A0A742ZPU1_SALER</name>
<dbReference type="GO" id="GO:0000976">
    <property type="term" value="F:transcription cis-regulatory region binding"/>
    <property type="evidence" value="ECO:0007669"/>
    <property type="project" value="TreeGrafter"/>
</dbReference>
<evidence type="ECO:0000256" key="3">
    <source>
        <dbReference type="ARBA" id="ARBA00023125"/>
    </source>
</evidence>
<dbReference type="RefSeq" id="WP_080071044.1">
    <property type="nucleotide sequence ID" value="NZ_MYQL01000018.1"/>
</dbReference>
<comment type="caution">
    <text evidence="6">The sequence shown here is derived from an EMBL/GenBank/DDBJ whole genome shotgun (WGS) entry which is preliminary data.</text>
</comment>
<dbReference type="CDD" id="cd06278">
    <property type="entry name" value="PBP1_LacI-like"/>
    <property type="match status" value="1"/>
</dbReference>
<dbReference type="GO" id="GO:0003700">
    <property type="term" value="F:DNA-binding transcription factor activity"/>
    <property type="evidence" value="ECO:0007669"/>
    <property type="project" value="TreeGrafter"/>
</dbReference>
<dbReference type="CDD" id="cd01392">
    <property type="entry name" value="HTH_LacI"/>
    <property type="match status" value="1"/>
</dbReference>
<gene>
    <name evidence="6" type="ORF">G9B49_005145</name>
</gene>
<dbReference type="InterPro" id="IPR046335">
    <property type="entry name" value="LacI/GalR-like_sensor"/>
</dbReference>
<dbReference type="SUPFAM" id="SSF47413">
    <property type="entry name" value="lambda repressor-like DNA-binding domains"/>
    <property type="match status" value="1"/>
</dbReference>
<dbReference type="Gene3D" id="3.40.50.2300">
    <property type="match status" value="2"/>
</dbReference>
<feature type="domain" description="HTH lacI-type" evidence="5">
    <location>
        <begin position="9"/>
        <end position="63"/>
    </location>
</feature>
<accession>A0A742ZPU1</accession>
<evidence type="ECO:0000313" key="6">
    <source>
        <dbReference type="EMBL" id="HAF1616091.1"/>
    </source>
</evidence>
<dbReference type="InterPro" id="IPR010982">
    <property type="entry name" value="Lambda_DNA-bd_dom_sf"/>
</dbReference>
<organism evidence="6">
    <name type="scientific">Salmonella enterica</name>
    <name type="common">Salmonella choleraesuis</name>
    <dbReference type="NCBI Taxonomy" id="28901"/>
    <lineage>
        <taxon>Bacteria</taxon>
        <taxon>Pseudomonadati</taxon>
        <taxon>Pseudomonadota</taxon>
        <taxon>Gammaproteobacteria</taxon>
        <taxon>Enterobacterales</taxon>
        <taxon>Enterobacteriaceae</taxon>
        <taxon>Salmonella</taxon>
    </lineage>
</organism>
<dbReference type="Pfam" id="PF00356">
    <property type="entry name" value="LacI"/>
    <property type="match status" value="1"/>
</dbReference>
<dbReference type="AlphaFoldDB" id="A0A742ZPU1"/>
<reference evidence="6" key="2">
    <citation type="submission" date="2020-02" db="EMBL/GenBank/DDBJ databases">
        <authorList>
            <consortium name="NCBI Pathogen Detection Project"/>
        </authorList>
    </citation>
    <scope>NUCLEOTIDE SEQUENCE</scope>
    <source>
        <strain evidence="6">MA.03-3818</strain>
    </source>
</reference>
<dbReference type="PROSITE" id="PS50932">
    <property type="entry name" value="HTH_LACI_2"/>
    <property type="match status" value="1"/>
</dbReference>
<keyword evidence="3" id="KW-0238">DNA-binding</keyword>
<dbReference type="PANTHER" id="PTHR30146">
    <property type="entry name" value="LACI-RELATED TRANSCRIPTIONAL REPRESSOR"/>
    <property type="match status" value="1"/>
</dbReference>
<dbReference type="Gene3D" id="1.10.260.40">
    <property type="entry name" value="lambda repressor-like DNA-binding domains"/>
    <property type="match status" value="1"/>
</dbReference>
<dbReference type="SMART" id="SM00354">
    <property type="entry name" value="HTH_LACI"/>
    <property type="match status" value="1"/>
</dbReference>
<sequence length="340" mass="37183">MTGSHKRAVTSYDVARVAGVSQSAVSRAFTEGAKISQTTKEKIRKVAAELGYRPSFVARSLITRRSSLIGVVVPGLINPFYSAVLDELSHRLNLMGYRVLLFSMYRDDDTTPIMEEILRYHVEALVLVSSSLSSHFAQECQQLGLPVLFLNRKNDSLSVSSVTCDNVAGGQAIADFLLDTGHQRMAFIAGRDTSSTSRDREAGFSSRLQERGAMQPLRGSGMWSTEEAMNATRRLMKSPTPPDALFCANDMMAIAALNVVSGEMGMQVGRDISVVGFDNIEMASWPLINLTTWVQPLSEMVDATISVLKAQLERSSAPIHHVLKGRLVVRGTTRIPGSEQ</sequence>
<dbReference type="InterPro" id="IPR028082">
    <property type="entry name" value="Peripla_BP_I"/>
</dbReference>
<dbReference type="InterPro" id="IPR000843">
    <property type="entry name" value="HTH_LacI"/>
</dbReference>
<reference evidence="6" key="1">
    <citation type="journal article" date="2018" name="Genome Biol.">
        <title>SKESA: strategic k-mer extension for scrupulous assemblies.</title>
        <authorList>
            <person name="Souvorov A."/>
            <person name="Agarwala R."/>
            <person name="Lipman D.J."/>
        </authorList>
    </citation>
    <scope>NUCLEOTIDE SEQUENCE</scope>
    <source>
        <strain evidence="6">MA.03-3818</strain>
    </source>
</reference>
<evidence type="ECO:0000256" key="2">
    <source>
        <dbReference type="ARBA" id="ARBA00023015"/>
    </source>
</evidence>
<protein>
    <submittedName>
        <fullName evidence="6">Substrate-binding domain-containing protein</fullName>
    </submittedName>
</protein>
<dbReference type="SUPFAM" id="SSF53822">
    <property type="entry name" value="Periplasmic binding protein-like I"/>
    <property type="match status" value="1"/>
</dbReference>